<dbReference type="Proteomes" id="UP001497493">
    <property type="component" value="Chromosome"/>
</dbReference>
<feature type="transmembrane region" description="Helical" evidence="1">
    <location>
        <begin position="247"/>
        <end position="270"/>
    </location>
</feature>
<feature type="transmembrane region" description="Helical" evidence="1">
    <location>
        <begin position="12"/>
        <end position="27"/>
    </location>
</feature>
<keyword evidence="1" id="KW-0472">Membrane</keyword>
<gene>
    <name evidence="2" type="ORF">MECH1_V1_0987</name>
</gene>
<dbReference type="PANTHER" id="PTHR39419:SF1">
    <property type="entry name" value="SLL0814 PROTEIN"/>
    <property type="match status" value="1"/>
</dbReference>
<dbReference type="InterPro" id="IPR007354">
    <property type="entry name" value="CruF-like"/>
</dbReference>
<feature type="transmembrane region" description="Helical" evidence="1">
    <location>
        <begin position="163"/>
        <end position="185"/>
    </location>
</feature>
<dbReference type="RefSeq" id="WP_348759301.1">
    <property type="nucleotide sequence ID" value="NZ_OZ026884.1"/>
</dbReference>
<evidence type="ECO:0000313" key="2">
    <source>
        <dbReference type="EMBL" id="CAL1239763.1"/>
    </source>
</evidence>
<evidence type="ECO:0000256" key="1">
    <source>
        <dbReference type="SAM" id="Phobius"/>
    </source>
</evidence>
<name>A0ABP1C6N1_9GAMM</name>
<organism evidence="2 3">
    <name type="scientific">Candidatus Methylocalor cossyra</name>
    <dbReference type="NCBI Taxonomy" id="3108543"/>
    <lineage>
        <taxon>Bacteria</taxon>
        <taxon>Pseudomonadati</taxon>
        <taxon>Pseudomonadota</taxon>
        <taxon>Gammaproteobacteria</taxon>
        <taxon>Methylococcales</taxon>
        <taxon>Methylococcaceae</taxon>
        <taxon>Candidatus Methylocalor</taxon>
    </lineage>
</organism>
<dbReference type="EMBL" id="OZ026884">
    <property type="protein sequence ID" value="CAL1239763.1"/>
    <property type="molecule type" value="Genomic_DNA"/>
</dbReference>
<proteinExistence type="predicted"/>
<dbReference type="PANTHER" id="PTHR39419">
    <property type="entry name" value="SLL0814 PROTEIN"/>
    <property type="match status" value="1"/>
</dbReference>
<keyword evidence="1" id="KW-1133">Transmembrane helix</keyword>
<keyword evidence="3" id="KW-1185">Reference proteome</keyword>
<evidence type="ECO:0000313" key="3">
    <source>
        <dbReference type="Proteomes" id="UP001497493"/>
    </source>
</evidence>
<keyword evidence="1" id="KW-0812">Transmembrane</keyword>
<protein>
    <recommendedName>
        <fullName evidence="4">Carotenoid biosynthesis protein</fullName>
    </recommendedName>
</protein>
<evidence type="ECO:0008006" key="4">
    <source>
        <dbReference type="Google" id="ProtNLM"/>
    </source>
</evidence>
<accession>A0ABP1C6N1</accession>
<feature type="transmembrane region" description="Helical" evidence="1">
    <location>
        <begin position="73"/>
        <end position="101"/>
    </location>
</feature>
<dbReference type="Pfam" id="PF04240">
    <property type="entry name" value="Caroten_synth"/>
    <property type="match status" value="1"/>
</dbReference>
<feature type="transmembrane region" description="Helical" evidence="1">
    <location>
        <begin position="122"/>
        <end position="143"/>
    </location>
</feature>
<sequence>MEQLIWSLTHRPYVTVFLVFFLALSWLEQGGLRTGLWVVSSYLVAFAAEWGSIHYGIPFGVYRYHYEALRNDLVVLGVPFFDTLSFSFLSYVSFSFAQFFLSPLWVQGCDVQRVTSAAVRGSWSTLILGSVLMVVIDLIVDPLANLGKYWFLGDIYHYPEPGIHFGVTLANYGGWLVVAAVTIRANQLLDRWLMAREQRRRQRVRLAYLPGKGLLAPCFWSGIVLFQLGVTYWLAFSGQTGLDADRVQLQAVTGSYIVAPILVLAAMQLVKPANRVAGARADHCRYATLTEASD</sequence>
<feature type="transmembrane region" description="Helical" evidence="1">
    <location>
        <begin position="206"/>
        <end position="235"/>
    </location>
</feature>
<feature type="transmembrane region" description="Helical" evidence="1">
    <location>
        <begin position="34"/>
        <end position="53"/>
    </location>
</feature>
<reference evidence="2 3" key="1">
    <citation type="submission" date="2024-04" db="EMBL/GenBank/DDBJ databases">
        <authorList>
            <person name="Cremers G."/>
        </authorList>
    </citation>
    <scope>NUCLEOTIDE SEQUENCE [LARGE SCALE GENOMIC DNA]</scope>
    <source>
        <strain evidence="2">MeCH1-AG</strain>
    </source>
</reference>